<feature type="domain" description="GGDEF" evidence="4">
    <location>
        <begin position="232"/>
        <end position="366"/>
    </location>
</feature>
<sequence>MNSAGAIDAPASYVPFDQDVLGALMPMHLHISPTGHIASVGPTLAKLRPNDDLVGQRLLEVFEIKRPLHVNHFSDLLEHESCLIRTRFRKGDRLGMKGLFVPLSAQPPLQPDRRGASDSDLVLRPTSERSAARSLQPSRGALINLSLGVNVVDAVQRYRLSGADFAPADPTVDMLYLIEAKSVALEESKRLNARLEGARVAAEVQAFTDTLTGLQNRRSMDALLHELEKSDQPFGLMHLDLDYFKQVNDTFGHGAGDYVLKHVSGVLQDETRAGDLVARVGGDEFVLVFRGCVDLAVLEGIAWRIISRLEQPVPYGDDVCRISASIGTTLSSFYAKPMADRMLQDADRALYSSKGKGRACHTVFDPADAQIVEE</sequence>
<organism evidence="5 6">
    <name type="scientific">Litoreibacter albidus</name>
    <dbReference type="NCBI Taxonomy" id="670155"/>
    <lineage>
        <taxon>Bacteria</taxon>
        <taxon>Pseudomonadati</taxon>
        <taxon>Pseudomonadota</taxon>
        <taxon>Alphaproteobacteria</taxon>
        <taxon>Rhodobacterales</taxon>
        <taxon>Roseobacteraceae</taxon>
        <taxon>Litoreibacter</taxon>
    </lineage>
</organism>
<evidence type="ECO:0000256" key="3">
    <source>
        <dbReference type="ARBA" id="ARBA00023293"/>
    </source>
</evidence>
<evidence type="ECO:0000313" key="5">
    <source>
        <dbReference type="EMBL" id="SDX11554.1"/>
    </source>
</evidence>
<evidence type="ECO:0000259" key="4">
    <source>
        <dbReference type="PROSITE" id="PS50887"/>
    </source>
</evidence>
<proteinExistence type="predicted"/>
<dbReference type="Gene3D" id="3.30.70.270">
    <property type="match status" value="1"/>
</dbReference>
<dbReference type="PROSITE" id="PS50887">
    <property type="entry name" value="GGDEF"/>
    <property type="match status" value="1"/>
</dbReference>
<dbReference type="SMART" id="SM00267">
    <property type="entry name" value="GGDEF"/>
    <property type="match status" value="1"/>
</dbReference>
<name>A0A1H2Z3T4_9RHOB</name>
<keyword evidence="3" id="KW-0141">cGMP biosynthesis</keyword>
<gene>
    <name evidence="5" type="ORF">SAMN04488001_2412</name>
</gene>
<dbReference type="InterPro" id="IPR042463">
    <property type="entry name" value="HNOB_dom_associated_sf"/>
</dbReference>
<dbReference type="InterPro" id="IPR043128">
    <property type="entry name" value="Rev_trsase/Diguanyl_cyclase"/>
</dbReference>
<evidence type="ECO:0000256" key="2">
    <source>
        <dbReference type="ARBA" id="ARBA00022741"/>
    </source>
</evidence>
<dbReference type="NCBIfam" id="TIGR00254">
    <property type="entry name" value="GGDEF"/>
    <property type="match status" value="1"/>
</dbReference>
<keyword evidence="6" id="KW-1185">Reference proteome</keyword>
<reference evidence="6" key="1">
    <citation type="submission" date="2016-10" db="EMBL/GenBank/DDBJ databases">
        <authorList>
            <person name="Varghese N."/>
            <person name="Submissions S."/>
        </authorList>
    </citation>
    <scope>NUCLEOTIDE SEQUENCE [LARGE SCALE GENOMIC DNA]</scope>
    <source>
        <strain evidence="6">DSM 26922</strain>
    </source>
</reference>
<dbReference type="InterPro" id="IPR052163">
    <property type="entry name" value="DGC-Regulatory_Protein"/>
</dbReference>
<accession>A0A1H2Z3T4</accession>
<dbReference type="SUPFAM" id="SSF55073">
    <property type="entry name" value="Nucleotide cyclase"/>
    <property type="match status" value="1"/>
</dbReference>
<dbReference type="STRING" id="670155.SAMN04488001_2412"/>
<dbReference type="AlphaFoldDB" id="A0A1H2Z3T4"/>
<dbReference type="InterPro" id="IPR000160">
    <property type="entry name" value="GGDEF_dom"/>
</dbReference>
<dbReference type="InterPro" id="IPR011645">
    <property type="entry name" value="HNOB_dom_associated"/>
</dbReference>
<dbReference type="Gene3D" id="3.30.450.260">
    <property type="entry name" value="Haem NO binding associated domain"/>
    <property type="match status" value="1"/>
</dbReference>
<dbReference type="Pfam" id="PF07701">
    <property type="entry name" value="HNOBA"/>
    <property type="match status" value="1"/>
</dbReference>
<dbReference type="RefSeq" id="WP_089947186.1">
    <property type="nucleotide sequence ID" value="NZ_FNOI01000004.1"/>
</dbReference>
<evidence type="ECO:0000313" key="6">
    <source>
        <dbReference type="Proteomes" id="UP000199441"/>
    </source>
</evidence>
<dbReference type="PANTHER" id="PTHR46663">
    <property type="entry name" value="DIGUANYLATE CYCLASE DGCT-RELATED"/>
    <property type="match status" value="1"/>
</dbReference>
<dbReference type="PANTHER" id="PTHR46663:SF4">
    <property type="entry name" value="DIGUANYLATE CYCLASE DGCT-RELATED"/>
    <property type="match status" value="1"/>
</dbReference>
<dbReference type="Pfam" id="PF00990">
    <property type="entry name" value="GGDEF"/>
    <property type="match status" value="1"/>
</dbReference>
<dbReference type="GO" id="GO:0004383">
    <property type="term" value="F:guanylate cyclase activity"/>
    <property type="evidence" value="ECO:0007669"/>
    <property type="project" value="UniProtKB-EC"/>
</dbReference>
<dbReference type="EC" id="4.6.1.2" evidence="1"/>
<dbReference type="CDD" id="cd01949">
    <property type="entry name" value="GGDEF"/>
    <property type="match status" value="1"/>
</dbReference>
<evidence type="ECO:0000256" key="1">
    <source>
        <dbReference type="ARBA" id="ARBA00012202"/>
    </source>
</evidence>
<dbReference type="OrthoDB" id="9812260at2"/>
<dbReference type="InterPro" id="IPR029787">
    <property type="entry name" value="Nucleotide_cyclase"/>
</dbReference>
<dbReference type="EMBL" id="FNOI01000004">
    <property type="protein sequence ID" value="SDX11554.1"/>
    <property type="molecule type" value="Genomic_DNA"/>
</dbReference>
<dbReference type="Proteomes" id="UP000199441">
    <property type="component" value="Unassembled WGS sequence"/>
</dbReference>
<protein>
    <recommendedName>
        <fullName evidence="1">guanylate cyclase</fullName>
        <ecNumber evidence="1">4.6.1.2</ecNumber>
    </recommendedName>
</protein>
<keyword evidence="2" id="KW-0547">Nucleotide-binding</keyword>
<dbReference type="GO" id="GO:0000166">
    <property type="term" value="F:nucleotide binding"/>
    <property type="evidence" value="ECO:0007669"/>
    <property type="project" value="UniProtKB-KW"/>
</dbReference>